<feature type="region of interest" description="Disordered" evidence="11">
    <location>
        <begin position="1021"/>
        <end position="1047"/>
    </location>
</feature>
<comment type="subcellular location">
    <subcellularLocation>
        <location evidence="2">Cell outer membrane</location>
    </subcellularLocation>
    <subcellularLocation>
        <location evidence="1">Cell surface</location>
    </subcellularLocation>
</comment>
<keyword evidence="7" id="KW-0732">Signal</keyword>
<proteinExistence type="inferred from homology"/>
<evidence type="ECO:0000256" key="6">
    <source>
        <dbReference type="ARBA" id="ARBA00022692"/>
    </source>
</evidence>
<feature type="domain" description="Trimeric autotransporter adhesin YadA-like head" evidence="13">
    <location>
        <begin position="903"/>
        <end position="926"/>
    </location>
</feature>
<comment type="caution">
    <text evidence="16">The sequence shown here is derived from an EMBL/GenBank/DDBJ whole genome shotgun (WGS) entry which is preliminary data.</text>
</comment>
<feature type="region of interest" description="Disordered" evidence="11">
    <location>
        <begin position="1894"/>
        <end position="1919"/>
    </location>
</feature>
<evidence type="ECO:0000256" key="3">
    <source>
        <dbReference type="ARBA" id="ARBA00005848"/>
    </source>
</evidence>
<dbReference type="Pfam" id="PF05662">
    <property type="entry name" value="YadA_stalk"/>
    <property type="match status" value="6"/>
</dbReference>
<keyword evidence="6" id="KW-0812">Transmembrane</keyword>
<feature type="compositionally biased region" description="Low complexity" evidence="11">
    <location>
        <begin position="1022"/>
        <end position="1043"/>
    </location>
</feature>
<feature type="domain" description="Trimeric autotransporter adhesin YadA-like stalk" evidence="14">
    <location>
        <begin position="985"/>
        <end position="1025"/>
    </location>
</feature>
<feature type="region of interest" description="Disordered" evidence="11">
    <location>
        <begin position="1526"/>
        <end position="1564"/>
    </location>
</feature>
<evidence type="ECO:0000256" key="10">
    <source>
        <dbReference type="ARBA" id="ARBA00023237"/>
    </source>
</evidence>
<gene>
    <name evidence="16" type="ORF">ACFFHT_05505</name>
</gene>
<dbReference type="InterPro" id="IPR050149">
    <property type="entry name" value="Collagen_superfamily"/>
</dbReference>
<dbReference type="PANTHER" id="PTHR24023">
    <property type="entry name" value="COLLAGEN ALPHA"/>
    <property type="match status" value="1"/>
</dbReference>
<keyword evidence="4" id="KW-0813">Transport</keyword>
<feature type="domain" description="Trimeric autotransporter adhesin YadA-like head" evidence="13">
    <location>
        <begin position="364"/>
        <end position="388"/>
    </location>
</feature>
<evidence type="ECO:0000256" key="2">
    <source>
        <dbReference type="ARBA" id="ARBA00004442"/>
    </source>
</evidence>
<keyword evidence="10" id="KW-0998">Cell outer membrane</keyword>
<evidence type="ECO:0000256" key="9">
    <source>
        <dbReference type="ARBA" id="ARBA00023136"/>
    </source>
</evidence>
<feature type="domain" description="Trimeric autotransporter adhesin YadA-like head" evidence="13">
    <location>
        <begin position="292"/>
        <end position="316"/>
    </location>
</feature>
<evidence type="ECO:0000256" key="1">
    <source>
        <dbReference type="ARBA" id="ARBA00004241"/>
    </source>
</evidence>
<dbReference type="Pfam" id="PF03895">
    <property type="entry name" value="YadA_anchor"/>
    <property type="match status" value="1"/>
</dbReference>
<feature type="domain" description="ESPR" evidence="15">
    <location>
        <begin position="1"/>
        <end position="40"/>
    </location>
</feature>
<feature type="domain" description="Trimeric autotransporter adhesin YadA-like stalk" evidence="14">
    <location>
        <begin position="1494"/>
        <end position="1531"/>
    </location>
</feature>
<evidence type="ECO:0000256" key="7">
    <source>
        <dbReference type="ARBA" id="ARBA00022729"/>
    </source>
</evidence>
<dbReference type="Gene3D" id="3.30.1300.30">
    <property type="entry name" value="GSPII I/J protein-like"/>
    <property type="match status" value="1"/>
</dbReference>
<reference evidence="16 17" key="1">
    <citation type="submission" date="2024-09" db="EMBL/GenBank/DDBJ databases">
        <authorList>
            <person name="Sun Q."/>
            <person name="Mori K."/>
        </authorList>
    </citation>
    <scope>NUCLEOTIDE SEQUENCE [LARGE SCALE GENOMIC DNA]</scope>
    <source>
        <strain evidence="16 17">CCM 7538</strain>
    </source>
</reference>
<evidence type="ECO:0000256" key="11">
    <source>
        <dbReference type="SAM" id="MobiDB-lite"/>
    </source>
</evidence>
<feature type="domain" description="Trimeric autotransporter adhesin YadA-like stalk" evidence="14">
    <location>
        <begin position="2313"/>
        <end position="2348"/>
    </location>
</feature>
<evidence type="ECO:0000256" key="4">
    <source>
        <dbReference type="ARBA" id="ARBA00022448"/>
    </source>
</evidence>
<evidence type="ECO:0000259" key="14">
    <source>
        <dbReference type="Pfam" id="PF05662"/>
    </source>
</evidence>
<dbReference type="InterPro" id="IPR005594">
    <property type="entry name" value="YadA_C"/>
</dbReference>
<dbReference type="Gene3D" id="2.150.10.10">
    <property type="entry name" value="Serralysin-like metalloprotease, C-terminal"/>
    <property type="match status" value="6"/>
</dbReference>
<dbReference type="SUPFAM" id="SSF101967">
    <property type="entry name" value="Adhesin YadA, collagen-binding domain"/>
    <property type="match status" value="6"/>
</dbReference>
<comment type="similarity">
    <text evidence="3">Belongs to the autotransporter-2 (AT-2) (TC 1.B.40) family.</text>
</comment>
<dbReference type="InterPro" id="IPR045584">
    <property type="entry name" value="Pilin-like"/>
</dbReference>
<protein>
    <submittedName>
        <fullName evidence="16">YadA-like family protein</fullName>
    </submittedName>
</protein>
<dbReference type="Pfam" id="PF13018">
    <property type="entry name" value="ESPR"/>
    <property type="match status" value="1"/>
</dbReference>
<feature type="compositionally biased region" description="Gly residues" evidence="11">
    <location>
        <begin position="1894"/>
        <end position="1909"/>
    </location>
</feature>
<feature type="domain" description="Trimeric autotransporter adhesin YadA-like stalk" evidence="14">
    <location>
        <begin position="717"/>
        <end position="753"/>
    </location>
</feature>
<keyword evidence="9" id="KW-0472">Membrane</keyword>
<dbReference type="Gene3D" id="1.20.5.170">
    <property type="match status" value="1"/>
</dbReference>
<evidence type="ECO:0000256" key="5">
    <source>
        <dbReference type="ARBA" id="ARBA00022452"/>
    </source>
</evidence>
<dbReference type="EMBL" id="JBHLWA010000024">
    <property type="protein sequence ID" value="MFC0323013.1"/>
    <property type="molecule type" value="Genomic_DNA"/>
</dbReference>
<evidence type="ECO:0000259" key="12">
    <source>
        <dbReference type="Pfam" id="PF03895"/>
    </source>
</evidence>
<keyword evidence="17" id="KW-1185">Reference proteome</keyword>
<dbReference type="SUPFAM" id="SSF54523">
    <property type="entry name" value="Pili subunits"/>
    <property type="match status" value="1"/>
</dbReference>
<evidence type="ECO:0000313" key="16">
    <source>
        <dbReference type="EMBL" id="MFC0323013.1"/>
    </source>
</evidence>
<organism evidence="16 17">
    <name type="scientific">Gallibacterium melopsittaci</name>
    <dbReference type="NCBI Taxonomy" id="516063"/>
    <lineage>
        <taxon>Bacteria</taxon>
        <taxon>Pseudomonadati</taxon>
        <taxon>Pseudomonadota</taxon>
        <taxon>Gammaproteobacteria</taxon>
        <taxon>Pasteurellales</taxon>
        <taxon>Pasteurellaceae</taxon>
        <taxon>Gallibacterium</taxon>
    </lineage>
</organism>
<dbReference type="InterPro" id="IPR008640">
    <property type="entry name" value="Adhesin_Head_dom"/>
</dbReference>
<dbReference type="RefSeq" id="WP_382374221.1">
    <property type="nucleotide sequence ID" value="NZ_JBHLWA010000024.1"/>
</dbReference>
<feature type="domain" description="Trimeric autotransporter adhesin YadA-like C-terminal membrane anchor" evidence="12">
    <location>
        <begin position="3157"/>
        <end position="3217"/>
    </location>
</feature>
<dbReference type="Proteomes" id="UP001589769">
    <property type="component" value="Unassembled WGS sequence"/>
</dbReference>
<evidence type="ECO:0000259" key="15">
    <source>
        <dbReference type="Pfam" id="PF13018"/>
    </source>
</evidence>
<feature type="domain" description="Trimeric autotransporter adhesin YadA-like head" evidence="13">
    <location>
        <begin position="131"/>
        <end position="151"/>
    </location>
</feature>
<dbReference type="InterPro" id="IPR024973">
    <property type="entry name" value="ESPR"/>
</dbReference>
<dbReference type="InterPro" id="IPR011049">
    <property type="entry name" value="Serralysin-like_metalloprot_C"/>
</dbReference>
<dbReference type="InterPro" id="IPR008635">
    <property type="entry name" value="Coiled_stalk_dom"/>
</dbReference>
<feature type="region of interest" description="Disordered" evidence="11">
    <location>
        <begin position="2354"/>
        <end position="2384"/>
    </location>
</feature>
<feature type="domain" description="Trimeric autotransporter adhesin YadA-like head" evidence="13">
    <location>
        <begin position="172"/>
        <end position="192"/>
    </location>
</feature>
<accession>A0ABV6HVW0</accession>
<dbReference type="PANTHER" id="PTHR24023:SF1082">
    <property type="entry name" value="COLLAGEN TRIPLE HELIX REPEAT"/>
    <property type="match status" value="1"/>
</dbReference>
<feature type="domain" description="Trimeric autotransporter adhesin YadA-like head" evidence="13">
    <location>
        <begin position="650"/>
        <end position="676"/>
    </location>
</feature>
<dbReference type="Pfam" id="PF05658">
    <property type="entry name" value="YadA_head"/>
    <property type="match status" value="6"/>
</dbReference>
<evidence type="ECO:0000256" key="8">
    <source>
        <dbReference type="ARBA" id="ARBA00022927"/>
    </source>
</evidence>
<keyword evidence="5" id="KW-1134">Transmembrane beta strand</keyword>
<keyword evidence="8" id="KW-0653">Protein transport</keyword>
<name>A0ABV6HVW0_9PAST</name>
<feature type="domain" description="Trimeric autotransporter adhesin YadA-like stalk" evidence="14">
    <location>
        <begin position="3106"/>
        <end position="3147"/>
    </location>
</feature>
<feature type="domain" description="Trimeric autotransporter adhesin YadA-like stalk" evidence="14">
    <location>
        <begin position="1231"/>
        <end position="1251"/>
    </location>
</feature>
<evidence type="ECO:0000313" key="17">
    <source>
        <dbReference type="Proteomes" id="UP001589769"/>
    </source>
</evidence>
<evidence type="ECO:0000259" key="13">
    <source>
        <dbReference type="Pfam" id="PF05658"/>
    </source>
</evidence>
<dbReference type="CDD" id="cd12820">
    <property type="entry name" value="LbR_YadA-like"/>
    <property type="match status" value="1"/>
</dbReference>
<sequence>MNHIFKVIFDKTRGIFVAVSELTKNHTKEKSELITRHRGGVVRTFTLTNASAGVLAGLGVLSAFVISLEAKAGLDIRAAYNAIASLDCSNRELYGVDLAPTATANSINENTGCPTQYSVTIGYGAISQSSGGTAVGYMSETNGENSTALGRAARAGTVKETSRKNVSIVARQATAVGYNSLAFGNNSVAVGTYVGANLNGIVVGNNTYAQGVSSIAIGGADLVSGISNSEFGDKLPNSTIQSLFAPLWNETTGFFSPSSVNNGVGNSSNGFANLYGGSDDTNERRIKSPTYARGNGAIAIGTRALAGGDVSTALGPLSFALANRSTAVGIRSFVETGAIGGTAIGEQSRVFSSNAVSIGNLTEATNANTVAYGYKAYAVGENSMAIGNQVVAGGSVENGGTFINAYVNGDNAVNMADNDFADVRAAVKNYFIAQENNRLTRRTGDTYLTIGDLDIKKSEEVGKNVIVLGNSSAALKDNSISIGYSSLIDANNSLNIGSYNYIRANSNNSIIFGLNNRIISGAGYENNIAIGLDNIISSAVKDSMTIGRTNYIGQNISDTVVFGSKVSLQNGSNRTFAMGKDVAIGYDTVARDNNKAISNLSGGSGASDVIAFGSYSEVFSGSSNSIALGTRATISNNSPFATAIGSSARASANSAMAIGVGAIASIRNSIALGVNSVTDYTEFALEGWMPNKEDAIYSVSSNSTGIISVGKKGAERRITNVAAGALDTDAVNVSQLKSVYADMIAADFMSNKTQRALHYLSVSNSGASSKLAKELEQQENYNDYVNKKAQYLTYVARKEKNNEAFSQTSLDKMKSYLEQIETSNASFASLASKLSQIQTDGMSQYSDFSAAVAAINAAKTTDSGQKVLTTISENDIAASNYQNNTALAEDSIAIGYKASVKDTATGGIAIGTESQVDLRNSIAIGHTAQVKVGPEGSIALGFGSQTAALNGSQVSDYVITGKTEVAGFNANNPVLSIGNATVNRQIQHVAPGVLSESSTDAVNGSQLYFTNQAIANLESKLSGNSINPPSDGGSSSSSDAASSLQFTDDKDTDSLTVALANQKLKIAGTKDQIETVGKDQTLTIKLAETVTKKLDKIDTNGEESLTALLAKKANLDASNLKDGGTDETNYLTKWRNQLGGITFNGDTGSTKKKLGSTLKIYGASDTETAESGFTKGNIKVIGGENGLFIQLAQNLQGLGDIQINTLKLGTSDNAPTLTADSGNIRVSNGAKITNLTDGTDLSDAATVGQLKLDFVTDSTEAKAGKVNLVKEKLSIKGASGFITTANSKDGQEITIDLAQDLKDKLEKLNTPQGEQGASGIIKGTLGDKGTDADEARKAVAGDAKDGKGGLLAQNTGLNNAATVGDLQTVAKAGLSFADNAGTEVHRPLGTQLNIVGKLNTDKTAGDTTVKADDYASDNLATFADATNNLIRIAMLKNPTFTGVTLDNGNTDDTAAKVTLTPSKATDGDNKGKTVLNLSNGETVGDDGKGDDVVITGVAAGKTNDSVVNLGQLNDLAAKVGTEPVNGIDGKDGKDGIVSTTDGKGVPGTNGNDGKQGPAGKDGLNGTTVVNKVQALRDGVAGTVVYTEADGSRVLAENGSYYKAALVDGMEKANDGLWYAENDVDEDGNVINASAEGKTLKDLATADQNKIVAAKDVILSAVNADGTTNLPSTLANVKSGLGLTGKADNSDAGDDTADKTALTTPEAISADAAQKVIAGDTKNGKGGLLAKAGADLNKAANLGDLQAVAQAGLDFTGSIDASTAGDKGTTVHRPLGTALNIIGAKDTNEGLGGKEAYSAQNLTTLVDAENNQIQIAMKKAPEFESITLKAEGATNGVQVTPNVNGDKLTFANTTTTAGSDTKVVLSGLKDDSTDGTSAVTRAAFDQLASTIGGNGSNGAAGTPGIGGVNGTNGTQGPAGRDGLDGRSLTDQVFAQREGVSGNMVYTNKDGDRLVKIDGGYYKKDAFDGYTLANDGKWYAKEDVNADGSLIENPTSQAKSLTELAAEVAKTDGNKVESKDVVISAVNTNGSTKDAMVLANVDSTLKPADTTADNARKAVAGDNKDGTGGIYSLTDAELKHAASMKDLQTVAQAGLEFAGNNGDAVHRPLGTQLNIVGKLNATETAGDTTVKADDYASDNLATFADATNNLIRIAIKKTPTFEGIVLDGQNGKDGFIGVNENGEVVVINGVDGKNGVDGLDGKDGSKIITAKDLTGENATIKLAYATTDGKGYSKDNSEVKSSTVKLDEGLHFNNGTNTTAEIGENGIVKYNLKSELAGITSIEGETEAGKTAAKITLGKPVATGETPTINVNKARLTDVAAAQDDNDAVNKAQLDALAAKVGVGTKPINGIDGAAGKDGTSKIGDRGVPGTNASNGLQGPAGKDGLNGTTLVNKVQALRDGTAGSSVYTNAETGERVLVENGEYYTINTVDGKVKANDGLWYDKNDVDSKTGEAKSGTTGQTLAQLAGDDETKHLTKDKVAVSAVSPDGTTTNPTTLANIKGNLGDKGLVSDDAAKKAAVDAYNDGKAEADKATSYDDLVAKLTAAETEGDDAAKAAAAKAKADQLVADAKVKLMTTKDSDTAQALATAAREAVAGANKDGKGGLLAQTTGLNNAATVGDLQTVAQAGLSFADNAGTEVHRPLGTQLNIVGKLNAAGTAGDTTVNEDAYASDNLATFADATNNLIRIAIKNTPTFEGIVLDGKGADGKDGYIGVDADGNVVVKNGINGTDGTGGTNGASRVITEADINGTGGVSVNLTYSVNKGNTGTTSLNKGLNFVDGTNTTASIDKDGNIKYDLNDTLTGITSVGGKDGQGKITFGDNNTINVGGARITNVGAPTENSDAANKGYVDTEVANKVTTVTNELTNKGLKFSANGEEGTTVKLGDTVNVNAGANTKVTTTKPKDGVFSYTIEVKGIPMTYVDREGKPLVQVGDDFYHLTANGAVDFTTNVKPAGIKAVKDPSKLNNEAVADDNLATVEVADADLTDSKQAKAAVNAGQVADLIGKDAIKKDSNGNTKVDIGGTGKSSISDAVAQVKADAVKSKTKIAAGDNIEVTDAINSDGSTTYTVKMKNNPEFTELKVGNVKMTSSTDNDGINVLNVGDVQNPTRISGVANGVNPNDAVNVSQLQSLGNHLSNRIENVNRNANAGTASAMATAGLPQPIEAGRSVVAVAGSSYAGENALALGVSKVSDNGKIILKLSGNSNSRGKVGVTAGVAYQW</sequence>